<reference evidence="1" key="1">
    <citation type="submission" date="2020-07" db="EMBL/GenBank/DDBJ databases">
        <authorList>
            <person name="Lin J."/>
        </authorList>
    </citation>
    <scope>NUCLEOTIDE SEQUENCE</scope>
</reference>
<sequence>MAPSASSFDDDVISVRSLVFDCGGLSTALESVGTSPTIKVYRYTALGRAWVALGLAPVPEHRIATRLGSLDSRLREESTKPLLANLDEVWSLLDFETRAFLVNPAGGVAAEGVPCCQGLASEVGYIGFTPKFLLVDIPDWIGSDLTFPTVEPQVPAAAPSADLDRGKGVAS</sequence>
<proteinExistence type="predicted"/>
<accession>A0A6V7P909</accession>
<name>A0A6V7P909_ANACO</name>
<evidence type="ECO:0000313" key="1">
    <source>
        <dbReference type="EMBL" id="CAD1827184.1"/>
    </source>
</evidence>
<organism evidence="1">
    <name type="scientific">Ananas comosus var. bracteatus</name>
    <name type="common">red pineapple</name>
    <dbReference type="NCBI Taxonomy" id="296719"/>
    <lineage>
        <taxon>Eukaryota</taxon>
        <taxon>Viridiplantae</taxon>
        <taxon>Streptophyta</taxon>
        <taxon>Embryophyta</taxon>
        <taxon>Tracheophyta</taxon>
        <taxon>Spermatophyta</taxon>
        <taxon>Magnoliopsida</taxon>
        <taxon>Liliopsida</taxon>
        <taxon>Poales</taxon>
        <taxon>Bromeliaceae</taxon>
        <taxon>Bromelioideae</taxon>
        <taxon>Ananas</taxon>
    </lineage>
</organism>
<dbReference type="AlphaFoldDB" id="A0A6V7P909"/>
<dbReference type="EMBL" id="LR862146">
    <property type="protein sequence ID" value="CAD1827184.1"/>
    <property type="molecule type" value="Genomic_DNA"/>
</dbReference>
<protein>
    <submittedName>
        <fullName evidence="1">Uncharacterized protein</fullName>
    </submittedName>
</protein>
<gene>
    <name evidence="1" type="ORF">CB5_LOCUS10395</name>
</gene>